<dbReference type="Pfam" id="PF03600">
    <property type="entry name" value="CitMHS"/>
    <property type="match status" value="1"/>
</dbReference>
<reference evidence="8" key="1">
    <citation type="journal article" date="2023" name="Mol. Biol. Evol.">
        <title>Third-Generation Sequencing Reveals the Adaptive Role of the Epigenome in Three Deep-Sea Polychaetes.</title>
        <authorList>
            <person name="Perez M."/>
            <person name="Aroh O."/>
            <person name="Sun Y."/>
            <person name="Lan Y."/>
            <person name="Juniper S.K."/>
            <person name="Young C.R."/>
            <person name="Angers B."/>
            <person name="Qian P.Y."/>
        </authorList>
    </citation>
    <scope>NUCLEOTIDE SEQUENCE</scope>
    <source>
        <strain evidence="8">R07B-5</strain>
    </source>
</reference>
<feature type="transmembrane region" description="Helical" evidence="6">
    <location>
        <begin position="446"/>
        <end position="468"/>
    </location>
</feature>
<dbReference type="InterPro" id="IPR031312">
    <property type="entry name" value="Na/sul_symport_CS"/>
</dbReference>
<dbReference type="EMBL" id="JAODUO010000221">
    <property type="protein sequence ID" value="KAK2185837.1"/>
    <property type="molecule type" value="Genomic_DNA"/>
</dbReference>
<dbReference type="Proteomes" id="UP001209878">
    <property type="component" value="Unassembled WGS sequence"/>
</dbReference>
<dbReference type="PANTHER" id="PTHR10283">
    <property type="entry name" value="SOLUTE CARRIER FAMILY 13 MEMBER"/>
    <property type="match status" value="1"/>
</dbReference>
<feature type="transmembrane region" description="Helical" evidence="6">
    <location>
        <begin position="421"/>
        <end position="440"/>
    </location>
</feature>
<gene>
    <name evidence="8" type="ORF">NP493_221g00005</name>
</gene>
<dbReference type="CDD" id="cd01115">
    <property type="entry name" value="SLC13_permease"/>
    <property type="match status" value="1"/>
</dbReference>
<feature type="transmembrane region" description="Helical" evidence="6">
    <location>
        <begin position="9"/>
        <end position="28"/>
    </location>
</feature>
<feature type="transmembrane region" description="Helical" evidence="6">
    <location>
        <begin position="74"/>
        <end position="91"/>
    </location>
</feature>
<keyword evidence="5 6" id="KW-0472">Membrane</keyword>
<name>A0AAD9UDW4_RIDPI</name>
<keyword evidence="3 6" id="KW-0812">Transmembrane</keyword>
<evidence type="ECO:0000256" key="2">
    <source>
        <dbReference type="ARBA" id="ARBA00022448"/>
    </source>
</evidence>
<dbReference type="AlphaFoldDB" id="A0AAD9UDW4"/>
<feature type="transmembrane region" description="Helical" evidence="6">
    <location>
        <begin position="300"/>
        <end position="318"/>
    </location>
</feature>
<dbReference type="GO" id="GO:0015141">
    <property type="term" value="F:succinate transmembrane transporter activity"/>
    <property type="evidence" value="ECO:0007669"/>
    <property type="project" value="TreeGrafter"/>
</dbReference>
<evidence type="ECO:0000259" key="7">
    <source>
        <dbReference type="Pfam" id="PF03600"/>
    </source>
</evidence>
<evidence type="ECO:0000256" key="6">
    <source>
        <dbReference type="SAM" id="Phobius"/>
    </source>
</evidence>
<evidence type="ECO:0000313" key="9">
    <source>
        <dbReference type="Proteomes" id="UP001209878"/>
    </source>
</evidence>
<dbReference type="GO" id="GO:0015137">
    <property type="term" value="F:citrate transmembrane transporter activity"/>
    <property type="evidence" value="ECO:0007669"/>
    <property type="project" value="TreeGrafter"/>
</dbReference>
<feature type="transmembrane region" description="Helical" evidence="6">
    <location>
        <begin position="230"/>
        <end position="252"/>
    </location>
</feature>
<dbReference type="InterPro" id="IPR004680">
    <property type="entry name" value="Cit_transptr-like_dom"/>
</dbReference>
<evidence type="ECO:0000256" key="4">
    <source>
        <dbReference type="ARBA" id="ARBA00022989"/>
    </source>
</evidence>
<keyword evidence="4 6" id="KW-1133">Transmembrane helix</keyword>
<keyword evidence="2" id="KW-0813">Transport</keyword>
<feature type="transmembrane region" description="Helical" evidence="6">
    <location>
        <begin position="34"/>
        <end position="53"/>
    </location>
</feature>
<organism evidence="8 9">
    <name type="scientific">Ridgeia piscesae</name>
    <name type="common">Tubeworm</name>
    <dbReference type="NCBI Taxonomy" id="27915"/>
    <lineage>
        <taxon>Eukaryota</taxon>
        <taxon>Metazoa</taxon>
        <taxon>Spiralia</taxon>
        <taxon>Lophotrochozoa</taxon>
        <taxon>Annelida</taxon>
        <taxon>Polychaeta</taxon>
        <taxon>Sedentaria</taxon>
        <taxon>Canalipalpata</taxon>
        <taxon>Sabellida</taxon>
        <taxon>Siboglinidae</taxon>
        <taxon>Ridgeia</taxon>
    </lineage>
</organism>
<evidence type="ECO:0000256" key="3">
    <source>
        <dbReference type="ARBA" id="ARBA00022692"/>
    </source>
</evidence>
<dbReference type="GO" id="GO:0005886">
    <property type="term" value="C:plasma membrane"/>
    <property type="evidence" value="ECO:0007669"/>
    <property type="project" value="TreeGrafter"/>
</dbReference>
<evidence type="ECO:0000313" key="8">
    <source>
        <dbReference type="EMBL" id="KAK2185837.1"/>
    </source>
</evidence>
<protein>
    <recommendedName>
        <fullName evidence="7">Citrate transporter-like domain-containing protein</fullName>
    </recommendedName>
</protein>
<comment type="caution">
    <text evidence="8">The sequence shown here is derived from an EMBL/GenBank/DDBJ whole genome shotgun (WGS) entry which is preliminary data.</text>
</comment>
<accession>A0AAD9UDW4</accession>
<comment type="subcellular location">
    <subcellularLocation>
        <location evidence="1">Membrane</location>
        <topology evidence="1">Multi-pass membrane protein</topology>
    </subcellularLocation>
</comment>
<proteinExistence type="predicted"/>
<feature type="transmembrane region" description="Helical" evidence="6">
    <location>
        <begin position="376"/>
        <end position="409"/>
    </location>
</feature>
<evidence type="ECO:0000256" key="1">
    <source>
        <dbReference type="ARBA" id="ARBA00004141"/>
    </source>
</evidence>
<feature type="transmembrane region" description="Helical" evidence="6">
    <location>
        <begin position="339"/>
        <end position="356"/>
    </location>
</feature>
<dbReference type="PROSITE" id="PS01271">
    <property type="entry name" value="NA_SULFATE"/>
    <property type="match status" value="1"/>
</dbReference>
<keyword evidence="9" id="KW-1185">Reference proteome</keyword>
<dbReference type="PANTHER" id="PTHR10283:SF82">
    <property type="entry name" value="SOLUTE CARRIER FAMILY 13 MEMBER 2"/>
    <property type="match status" value="1"/>
</dbReference>
<evidence type="ECO:0000256" key="5">
    <source>
        <dbReference type="ARBA" id="ARBA00023136"/>
    </source>
</evidence>
<feature type="transmembrane region" description="Helical" evidence="6">
    <location>
        <begin position="259"/>
        <end position="280"/>
    </location>
</feature>
<sequence>MAVYWMAEVIPLPATALMPMFLFPMLGVRSAKDLADTNMLIVGGLMVAVAIESSNLHRRIALGILRLVGVKRRWLMLGFMLPTWFLSMWISNTATTAMMFPVAQAVLDQFKLGRHISEPTTKTAETTGAENNGFTPNSRFRLHCDASLTTSTLCCSCTNSRVDGPSTSDKGSDDDDDDHKNFCKCLALSIAYSANVGGVATLNGTPPNLIFKNNIDEIYERHGVESPVTFTSWMIFGVPFSAACLVMAWVWLQVLYLNLGFAEGVNVFFFLLLACLWFFRDPKFVTGWGIGFEKGYVTDASSAIFVCVILFAFPKHFPRFDGSKSTGALLDWKSVPERFPWSVILLLGGGFALADVSKESGLSQLIGGSLVVFKSLPGWLVVVLVVALVAGLTEFTSNTATSSLLLPIIGDLSIQLGMNPIYLMMPGTIAASFAFMLPVATPPNAIVFAHGYLTVADMVSLALFVFSVTI</sequence>
<feature type="domain" description="Citrate transporter-like" evidence="7">
    <location>
        <begin position="3"/>
        <end position="412"/>
    </location>
</feature>